<organism evidence="2 3">
    <name type="scientific">Methanococcoides cohabitans</name>
    <dbReference type="NCBI Taxonomy" id="3136559"/>
    <lineage>
        <taxon>Archaea</taxon>
        <taxon>Methanobacteriati</taxon>
        <taxon>Methanobacteriota</taxon>
        <taxon>Stenosarchaea group</taxon>
        <taxon>Methanomicrobia</taxon>
        <taxon>Methanosarcinales</taxon>
        <taxon>Methanosarcinaceae</taxon>
        <taxon>Methanococcoides</taxon>
    </lineage>
</organism>
<dbReference type="EMBL" id="JBCAUS010000002">
    <property type="protein sequence ID" value="MEL4304496.1"/>
    <property type="molecule type" value="Genomic_DNA"/>
</dbReference>
<reference evidence="2 3" key="1">
    <citation type="submission" date="2024-04" db="EMBL/GenBank/DDBJ databases">
        <title>Methanococcoides sp. LMO-2.</title>
        <authorList>
            <person name="Liang L."/>
        </authorList>
    </citation>
    <scope>NUCLEOTIDE SEQUENCE [LARGE SCALE GENOMIC DNA]</scope>
    <source>
        <strain evidence="2 3">LMO-2</strain>
    </source>
</reference>
<sequence length="205" mass="23598">MVKKVVKTFSCLAVLFMMMMSSLPSDALAAEDNVKFDNKGMPVSEMERYGNISRSDPGMDKAANINDDIPEFETEEEEFEYFQNDLFELIDKWIVDLENRKENLDEIDNEKMTSENVEEQIEVLNGVREEVESAESLEELEEIRGSIMMSPMDKNDNLRSGNMNQSDSGFDVDNKMTQKGSEFKNEEGTFESIKKRVFGFIDKLF</sequence>
<evidence type="ECO:0008006" key="4">
    <source>
        <dbReference type="Google" id="ProtNLM"/>
    </source>
</evidence>
<accession>A0ABU9KR31</accession>
<keyword evidence="1" id="KW-0175">Coiled coil</keyword>
<name>A0ABU9KR31_9EURY</name>
<evidence type="ECO:0000313" key="3">
    <source>
        <dbReference type="Proteomes" id="UP001396646"/>
    </source>
</evidence>
<evidence type="ECO:0000313" key="2">
    <source>
        <dbReference type="EMBL" id="MEL4304496.1"/>
    </source>
</evidence>
<comment type="caution">
    <text evidence="2">The sequence shown here is derived from an EMBL/GenBank/DDBJ whole genome shotgun (WGS) entry which is preliminary data.</text>
</comment>
<protein>
    <recommendedName>
        <fullName evidence="4">Secreted protein</fullName>
    </recommendedName>
</protein>
<dbReference type="Proteomes" id="UP001396646">
    <property type="component" value="Unassembled WGS sequence"/>
</dbReference>
<feature type="coiled-coil region" evidence="1">
    <location>
        <begin position="90"/>
        <end position="137"/>
    </location>
</feature>
<evidence type="ECO:0000256" key="1">
    <source>
        <dbReference type="SAM" id="Coils"/>
    </source>
</evidence>
<keyword evidence="3" id="KW-1185">Reference proteome</keyword>
<dbReference type="RefSeq" id="WP_342126220.1">
    <property type="nucleotide sequence ID" value="NZ_JBCAUS010000002.1"/>
</dbReference>
<proteinExistence type="predicted"/>
<gene>
    <name evidence="2" type="ORF">WOA13_01405</name>
</gene>